<evidence type="ECO:0000313" key="5">
    <source>
        <dbReference type="EMBL" id="SIQ77078.1"/>
    </source>
</evidence>
<proteinExistence type="predicted"/>
<evidence type="ECO:0000256" key="1">
    <source>
        <dbReference type="ARBA" id="ARBA00023015"/>
    </source>
</evidence>
<keyword evidence="6" id="KW-1185">Reference proteome</keyword>
<dbReference type="SMART" id="SM00345">
    <property type="entry name" value="HTH_GNTR"/>
    <property type="match status" value="1"/>
</dbReference>
<dbReference type="InterPro" id="IPR036390">
    <property type="entry name" value="WH_DNA-bd_sf"/>
</dbReference>
<dbReference type="Pfam" id="PF00392">
    <property type="entry name" value="GntR"/>
    <property type="match status" value="1"/>
</dbReference>
<evidence type="ECO:0000256" key="3">
    <source>
        <dbReference type="ARBA" id="ARBA00023163"/>
    </source>
</evidence>
<sequence>MGNVTCSMLHVNAPPYAAGPTPEGGQTVRAVAGTSSLTEQVIEAVREAIHSGELRPGELYSVYRLAEQLNVSRTPVREAMLRLAEAGLVRFERSRGFRVLRRDPREIAEVFHLRLLLEVPATSRAARHAGPGLARALREELEAMRAAAADHDEPRFMRHDRAFHDAILAAGANRRLAEVVAGLRDATVTLGASTVDRSRSLADVAAEHEPILAAVLGGDPDAAAAAMRAHVAHTGELLVAQAAAENGRPADPADVALIHDTTGGSTT</sequence>
<dbReference type="STRING" id="58117.SAMN05421833_103399"/>
<dbReference type="SUPFAM" id="SSF48008">
    <property type="entry name" value="GntR ligand-binding domain-like"/>
    <property type="match status" value="1"/>
</dbReference>
<protein>
    <submittedName>
        <fullName evidence="5">Transcriptional regulator, GntR family</fullName>
    </submittedName>
</protein>
<dbReference type="PANTHER" id="PTHR43537">
    <property type="entry name" value="TRANSCRIPTIONAL REGULATOR, GNTR FAMILY"/>
    <property type="match status" value="1"/>
</dbReference>
<dbReference type="InterPro" id="IPR000524">
    <property type="entry name" value="Tscrpt_reg_HTH_GntR"/>
</dbReference>
<dbReference type="Gene3D" id="1.20.120.530">
    <property type="entry name" value="GntR ligand-binding domain-like"/>
    <property type="match status" value="1"/>
</dbReference>
<name>A0A1N6VH62_9ACTN</name>
<gene>
    <name evidence="5" type="ORF">SAMN05421833_103399</name>
</gene>
<organism evidence="5 6">
    <name type="scientific">Microbispora rosea</name>
    <dbReference type="NCBI Taxonomy" id="58117"/>
    <lineage>
        <taxon>Bacteria</taxon>
        <taxon>Bacillati</taxon>
        <taxon>Actinomycetota</taxon>
        <taxon>Actinomycetes</taxon>
        <taxon>Streptosporangiales</taxon>
        <taxon>Streptosporangiaceae</taxon>
        <taxon>Microbispora</taxon>
    </lineage>
</organism>
<dbReference type="PROSITE" id="PS50949">
    <property type="entry name" value="HTH_GNTR"/>
    <property type="match status" value="1"/>
</dbReference>
<dbReference type="EMBL" id="FTNI01000003">
    <property type="protein sequence ID" value="SIQ77078.1"/>
    <property type="molecule type" value="Genomic_DNA"/>
</dbReference>
<keyword evidence="1" id="KW-0805">Transcription regulation</keyword>
<dbReference type="Proteomes" id="UP000186096">
    <property type="component" value="Unassembled WGS sequence"/>
</dbReference>
<dbReference type="GO" id="GO:0003700">
    <property type="term" value="F:DNA-binding transcription factor activity"/>
    <property type="evidence" value="ECO:0007669"/>
    <property type="project" value="InterPro"/>
</dbReference>
<evidence type="ECO:0000256" key="2">
    <source>
        <dbReference type="ARBA" id="ARBA00023125"/>
    </source>
</evidence>
<dbReference type="InterPro" id="IPR011711">
    <property type="entry name" value="GntR_C"/>
</dbReference>
<keyword evidence="3" id="KW-0804">Transcription</keyword>
<evidence type="ECO:0000313" key="6">
    <source>
        <dbReference type="Proteomes" id="UP000186096"/>
    </source>
</evidence>
<evidence type="ECO:0000259" key="4">
    <source>
        <dbReference type="PROSITE" id="PS50949"/>
    </source>
</evidence>
<dbReference type="SUPFAM" id="SSF46785">
    <property type="entry name" value="Winged helix' DNA-binding domain"/>
    <property type="match status" value="1"/>
</dbReference>
<dbReference type="AlphaFoldDB" id="A0A1N6VH62"/>
<reference evidence="6" key="1">
    <citation type="submission" date="2017-01" db="EMBL/GenBank/DDBJ databases">
        <authorList>
            <person name="Varghese N."/>
            <person name="Submissions S."/>
        </authorList>
    </citation>
    <scope>NUCLEOTIDE SEQUENCE [LARGE SCALE GENOMIC DNA]</scope>
    <source>
        <strain evidence="6">ATCC 12950</strain>
    </source>
</reference>
<dbReference type="InterPro" id="IPR008920">
    <property type="entry name" value="TF_FadR/GntR_C"/>
</dbReference>
<dbReference type="PRINTS" id="PR00035">
    <property type="entry name" value="HTHGNTR"/>
</dbReference>
<dbReference type="CDD" id="cd07377">
    <property type="entry name" value="WHTH_GntR"/>
    <property type="match status" value="1"/>
</dbReference>
<feature type="domain" description="HTH gntR-type" evidence="4">
    <location>
        <begin position="35"/>
        <end position="102"/>
    </location>
</feature>
<dbReference type="PANTHER" id="PTHR43537:SF24">
    <property type="entry name" value="GLUCONATE OPERON TRANSCRIPTIONAL REPRESSOR"/>
    <property type="match status" value="1"/>
</dbReference>
<keyword evidence="2" id="KW-0238">DNA-binding</keyword>
<dbReference type="SMART" id="SM00895">
    <property type="entry name" value="FCD"/>
    <property type="match status" value="1"/>
</dbReference>
<dbReference type="Pfam" id="PF07729">
    <property type="entry name" value="FCD"/>
    <property type="match status" value="1"/>
</dbReference>
<dbReference type="GO" id="GO:0003677">
    <property type="term" value="F:DNA binding"/>
    <property type="evidence" value="ECO:0007669"/>
    <property type="project" value="UniProtKB-KW"/>
</dbReference>
<dbReference type="Gene3D" id="1.10.10.10">
    <property type="entry name" value="Winged helix-like DNA-binding domain superfamily/Winged helix DNA-binding domain"/>
    <property type="match status" value="1"/>
</dbReference>
<accession>A0A1N6VH62</accession>
<dbReference type="InterPro" id="IPR036388">
    <property type="entry name" value="WH-like_DNA-bd_sf"/>
</dbReference>